<dbReference type="GO" id="GO:0003677">
    <property type="term" value="F:DNA binding"/>
    <property type="evidence" value="ECO:0007669"/>
    <property type="project" value="InterPro"/>
</dbReference>
<evidence type="ECO:0000256" key="4">
    <source>
        <dbReference type="ARBA" id="ARBA00023136"/>
    </source>
</evidence>
<evidence type="ECO:0000259" key="6">
    <source>
        <dbReference type="Pfam" id="PF01609"/>
    </source>
</evidence>
<evidence type="ECO:0000256" key="2">
    <source>
        <dbReference type="ARBA" id="ARBA00022692"/>
    </source>
</evidence>
<organism evidence="7 8">
    <name type="scientific">Parvularcula dongshanensis</name>
    <dbReference type="NCBI Taxonomy" id="1173995"/>
    <lineage>
        <taxon>Bacteria</taxon>
        <taxon>Pseudomonadati</taxon>
        <taxon>Pseudomonadota</taxon>
        <taxon>Alphaproteobacteria</taxon>
        <taxon>Parvularculales</taxon>
        <taxon>Parvularculaceae</taxon>
        <taxon>Parvularcula</taxon>
    </lineage>
</organism>
<evidence type="ECO:0000256" key="1">
    <source>
        <dbReference type="ARBA" id="ARBA00004141"/>
    </source>
</evidence>
<dbReference type="AlphaFoldDB" id="A0A840I668"/>
<keyword evidence="8" id="KW-1185">Reference proteome</keyword>
<dbReference type="GO" id="GO:0006313">
    <property type="term" value="P:DNA transposition"/>
    <property type="evidence" value="ECO:0007669"/>
    <property type="project" value="InterPro"/>
</dbReference>
<feature type="domain" description="Transposase IS4-like" evidence="6">
    <location>
        <begin position="238"/>
        <end position="299"/>
    </location>
</feature>
<keyword evidence="2 5" id="KW-0812">Transmembrane</keyword>
<comment type="subcellular location">
    <subcellularLocation>
        <location evidence="5">Cell membrane</location>
        <topology evidence="5">Multi-pass membrane protein</topology>
    </subcellularLocation>
    <subcellularLocation>
        <location evidence="1">Membrane</location>
        <topology evidence="1">Multi-pass membrane protein</topology>
    </subcellularLocation>
</comment>
<gene>
    <name evidence="7" type="ORF">GGQ59_002931</name>
</gene>
<dbReference type="PANTHER" id="PTHR43483">
    <property type="entry name" value="MEMBRANE TRANSPORTER PROTEIN HI_0806-RELATED"/>
    <property type="match status" value="1"/>
</dbReference>
<dbReference type="EMBL" id="JACHOB010000010">
    <property type="protein sequence ID" value="MBB4660379.1"/>
    <property type="molecule type" value="Genomic_DNA"/>
</dbReference>
<keyword evidence="4 5" id="KW-0472">Membrane</keyword>
<dbReference type="GO" id="GO:0005886">
    <property type="term" value="C:plasma membrane"/>
    <property type="evidence" value="ECO:0007669"/>
    <property type="project" value="UniProtKB-SubCell"/>
</dbReference>
<evidence type="ECO:0000256" key="5">
    <source>
        <dbReference type="RuleBase" id="RU363041"/>
    </source>
</evidence>
<feature type="transmembrane region" description="Helical" evidence="5">
    <location>
        <begin position="41"/>
        <end position="60"/>
    </location>
</feature>
<feature type="transmembrane region" description="Helical" evidence="5">
    <location>
        <begin position="206"/>
        <end position="226"/>
    </location>
</feature>
<feature type="transmembrane region" description="Helical" evidence="5">
    <location>
        <begin position="72"/>
        <end position="91"/>
    </location>
</feature>
<evidence type="ECO:0000313" key="7">
    <source>
        <dbReference type="EMBL" id="MBB4660379.1"/>
    </source>
</evidence>
<comment type="similarity">
    <text evidence="5">Belongs to the 4-toluene sulfonate uptake permease (TSUP) (TC 2.A.102) family.</text>
</comment>
<dbReference type="PANTHER" id="PTHR43483:SF3">
    <property type="entry name" value="MEMBRANE TRANSPORTER PROTEIN HI_0806-RELATED"/>
    <property type="match status" value="1"/>
</dbReference>
<name>A0A840I668_9PROT</name>
<feature type="transmembrane region" description="Helical" evidence="5">
    <location>
        <begin position="167"/>
        <end position="191"/>
    </location>
</feature>
<feature type="transmembrane region" description="Helical" evidence="5">
    <location>
        <begin position="136"/>
        <end position="160"/>
    </location>
</feature>
<dbReference type="Pfam" id="PF01609">
    <property type="entry name" value="DDE_Tnp_1"/>
    <property type="match status" value="1"/>
</dbReference>
<sequence>MRSFRILVDAGLFGIGGGVVVVPALYAVFDATGAAESEQMKLAVGTSLAAIIVTSIRSLRGHSKSGRVDWSVLRWWGPFIAAGSLGGAGLARIVSVDVLTLIFSVGTILIAVQRLIFGRGEAKPGASLPSRFWQGVLGAVKGVGSALMGIGGGVIGVLLLTSFGRSVHVAIATAAGFGLFIAVPGAIGFMLAGQGAVLPPLSVGNVSLPAFASVAAISALTAPYGAKLAHKLRSALEGKGDWTLHIVRRSDEASGFMVLPRRWVVERTFAWLGRSRRLAKDWEATITSATAWLLIANARILTRRFVRHYAG</sequence>
<accession>A0A840I668</accession>
<dbReference type="InterPro" id="IPR002781">
    <property type="entry name" value="TM_pro_TauE-like"/>
</dbReference>
<protein>
    <recommendedName>
        <fullName evidence="5">Probable membrane transporter protein</fullName>
    </recommendedName>
</protein>
<keyword evidence="5" id="KW-1003">Cell membrane</keyword>
<dbReference type="Pfam" id="PF01925">
    <property type="entry name" value="TauE"/>
    <property type="match status" value="1"/>
</dbReference>
<evidence type="ECO:0000313" key="8">
    <source>
        <dbReference type="Proteomes" id="UP000563524"/>
    </source>
</evidence>
<keyword evidence="3 5" id="KW-1133">Transmembrane helix</keyword>
<feature type="transmembrane region" description="Helical" evidence="5">
    <location>
        <begin position="6"/>
        <end position="29"/>
    </location>
</feature>
<reference evidence="7 8" key="1">
    <citation type="submission" date="2020-08" db="EMBL/GenBank/DDBJ databases">
        <title>Genomic Encyclopedia of Type Strains, Phase IV (KMG-IV): sequencing the most valuable type-strain genomes for metagenomic binning, comparative biology and taxonomic classification.</title>
        <authorList>
            <person name="Goeker M."/>
        </authorList>
    </citation>
    <scope>NUCLEOTIDE SEQUENCE [LARGE SCALE GENOMIC DNA]</scope>
    <source>
        <strain evidence="7 8">DSM 102850</strain>
    </source>
</reference>
<dbReference type="InterPro" id="IPR002559">
    <property type="entry name" value="Transposase_11"/>
</dbReference>
<proteinExistence type="inferred from homology"/>
<dbReference type="GO" id="GO:0004803">
    <property type="term" value="F:transposase activity"/>
    <property type="evidence" value="ECO:0007669"/>
    <property type="project" value="InterPro"/>
</dbReference>
<feature type="transmembrane region" description="Helical" evidence="5">
    <location>
        <begin position="98"/>
        <end position="116"/>
    </location>
</feature>
<dbReference type="Proteomes" id="UP000563524">
    <property type="component" value="Unassembled WGS sequence"/>
</dbReference>
<evidence type="ECO:0000256" key="3">
    <source>
        <dbReference type="ARBA" id="ARBA00022989"/>
    </source>
</evidence>
<comment type="caution">
    <text evidence="7">The sequence shown here is derived from an EMBL/GenBank/DDBJ whole genome shotgun (WGS) entry which is preliminary data.</text>
</comment>